<feature type="transmembrane region" description="Helical" evidence="6">
    <location>
        <begin position="12"/>
        <end position="36"/>
    </location>
</feature>
<dbReference type="AlphaFoldDB" id="A0AA43XPU7"/>
<keyword evidence="4 6" id="KW-1133">Transmembrane helix</keyword>
<keyword evidence="8" id="KW-1185">Reference proteome</keyword>
<dbReference type="PANTHER" id="PTHR30250:SF11">
    <property type="entry name" value="O-ANTIGEN TRANSPORTER-RELATED"/>
    <property type="match status" value="1"/>
</dbReference>
<feature type="transmembrane region" description="Helical" evidence="6">
    <location>
        <begin position="118"/>
        <end position="137"/>
    </location>
</feature>
<evidence type="ECO:0000313" key="8">
    <source>
        <dbReference type="Proteomes" id="UP000449710"/>
    </source>
</evidence>
<name>A0AA43XPU7_9CLOT</name>
<keyword evidence="5 6" id="KW-0472">Membrane</keyword>
<dbReference type="InterPro" id="IPR002797">
    <property type="entry name" value="Polysacc_synth"/>
</dbReference>
<feature type="transmembrane region" description="Helical" evidence="6">
    <location>
        <begin position="252"/>
        <end position="270"/>
    </location>
</feature>
<feature type="transmembrane region" description="Helical" evidence="6">
    <location>
        <begin position="214"/>
        <end position="232"/>
    </location>
</feature>
<feature type="transmembrane region" description="Helical" evidence="6">
    <location>
        <begin position="417"/>
        <end position="436"/>
    </location>
</feature>
<feature type="transmembrane region" description="Helical" evidence="6">
    <location>
        <begin position="182"/>
        <end position="202"/>
    </location>
</feature>
<evidence type="ECO:0000256" key="4">
    <source>
        <dbReference type="ARBA" id="ARBA00022989"/>
    </source>
</evidence>
<protein>
    <recommendedName>
        <fullName evidence="9">Polysaccharide biosynthesis protein C-terminal domain-containing protein</fullName>
    </recommendedName>
</protein>
<dbReference type="InterPro" id="IPR050833">
    <property type="entry name" value="Poly_Biosynth_Transport"/>
</dbReference>
<feature type="transmembrane region" description="Helical" evidence="6">
    <location>
        <begin position="361"/>
        <end position="378"/>
    </location>
</feature>
<feature type="transmembrane region" description="Helical" evidence="6">
    <location>
        <begin position="290"/>
        <end position="311"/>
    </location>
</feature>
<dbReference type="PANTHER" id="PTHR30250">
    <property type="entry name" value="PST FAMILY PREDICTED COLANIC ACID TRANSPORTER"/>
    <property type="match status" value="1"/>
</dbReference>
<evidence type="ECO:0000256" key="2">
    <source>
        <dbReference type="ARBA" id="ARBA00022475"/>
    </source>
</evidence>
<feature type="transmembrane region" description="Helical" evidence="6">
    <location>
        <begin position="84"/>
        <end position="106"/>
    </location>
</feature>
<evidence type="ECO:0000256" key="1">
    <source>
        <dbReference type="ARBA" id="ARBA00004651"/>
    </source>
</evidence>
<keyword evidence="2" id="KW-1003">Cell membrane</keyword>
<feature type="transmembrane region" description="Helical" evidence="6">
    <location>
        <begin position="384"/>
        <end position="405"/>
    </location>
</feature>
<dbReference type="RefSeq" id="WP_160723273.1">
    <property type="nucleotide sequence ID" value="NZ_SUMG01000028.1"/>
</dbReference>
<feature type="transmembrane region" description="Helical" evidence="6">
    <location>
        <begin position="323"/>
        <end position="340"/>
    </location>
</feature>
<organism evidence="7 8">
    <name type="scientific">Isachenkonia alkalipeptolytica</name>
    <dbReference type="NCBI Taxonomy" id="2565777"/>
    <lineage>
        <taxon>Bacteria</taxon>
        <taxon>Bacillati</taxon>
        <taxon>Bacillota</taxon>
        <taxon>Clostridia</taxon>
        <taxon>Eubacteriales</taxon>
        <taxon>Clostridiaceae</taxon>
        <taxon>Isachenkonia</taxon>
    </lineage>
</organism>
<dbReference type="GO" id="GO:0005886">
    <property type="term" value="C:plasma membrane"/>
    <property type="evidence" value="ECO:0007669"/>
    <property type="project" value="UniProtKB-SubCell"/>
</dbReference>
<dbReference type="Proteomes" id="UP000449710">
    <property type="component" value="Unassembled WGS sequence"/>
</dbReference>
<evidence type="ECO:0008006" key="9">
    <source>
        <dbReference type="Google" id="ProtNLM"/>
    </source>
</evidence>
<accession>A0AA43XPU7</accession>
<dbReference type="EMBL" id="SUMG01000028">
    <property type="protein sequence ID" value="NBG89525.1"/>
    <property type="molecule type" value="Genomic_DNA"/>
</dbReference>
<proteinExistence type="predicted"/>
<reference evidence="7 8" key="1">
    <citation type="submission" date="2019-04" db="EMBL/GenBank/DDBJ databases">
        <title>Isachenkonia alkalipeptolytica gen. nov. sp. nov. a new anaerobic, alkiliphilic organothrophic bacterium capable to reduce synthesized ferrihydrite isolated from a soda lake.</title>
        <authorList>
            <person name="Toshchakov S.V."/>
            <person name="Zavarzina D.G."/>
            <person name="Zhilina T.N."/>
            <person name="Kostrikina N.A."/>
            <person name="Kublanov I.V."/>
        </authorList>
    </citation>
    <scope>NUCLEOTIDE SEQUENCE [LARGE SCALE GENOMIC DNA]</scope>
    <source>
        <strain evidence="7 8">Z-1701</strain>
    </source>
</reference>
<comment type="subcellular location">
    <subcellularLocation>
        <location evidence="1">Cell membrane</location>
        <topology evidence="1">Multi-pass membrane protein</topology>
    </subcellularLocation>
</comment>
<feature type="transmembrane region" description="Helical" evidence="6">
    <location>
        <begin position="149"/>
        <end position="170"/>
    </location>
</feature>
<evidence type="ECO:0000256" key="5">
    <source>
        <dbReference type="ARBA" id="ARBA00023136"/>
    </source>
</evidence>
<evidence type="ECO:0000256" key="6">
    <source>
        <dbReference type="SAM" id="Phobius"/>
    </source>
</evidence>
<gene>
    <name evidence="7" type="ORF">ISALK_13600</name>
</gene>
<feature type="transmembrane region" description="Helical" evidence="6">
    <location>
        <begin position="48"/>
        <end position="72"/>
    </location>
</feature>
<sequence length="465" mass="53351">MKVSSLLRHKVVQAGSWYIVTNIFVKGIGFLTIPIFTRILSVEDYGIVAVYTAWVGILSVFMSLDLIWSVNLGKVDFKQKFDDYISSVLTLSLLLFSIFGILMVLLHNPISSFIDINGPIYFFMIIHAYFLFVQRFALAKFRVEYKYKLVSITSIFAALVGVLISIYLINRVFINQEYVGKILGGGFVIIVLGIGYTIYFFYKGNVFINTKYWKHALGISTPFIFHNLAGIINSQFDRLVINQYSGAAATGIYSFAYNIGMIILIVRTSFAQAYKPYFLEKAKLGNRERILQSGVLIRDTFTILYALILFLSPEVIRIMAPEAFWEGLFIIPFIFIAYYFEFMTTFETYTQYYHRNTKYKALGSLLAAGINISLNLIFVPRYGYSAAAITTAITFFILFTFHFAINRLIIKDSMYGLRFHIRSIVYISLITGTFFIIEDKLLLRIMVILLASLYCAVNLRKYKLM</sequence>
<evidence type="ECO:0000256" key="3">
    <source>
        <dbReference type="ARBA" id="ARBA00022692"/>
    </source>
</evidence>
<feature type="transmembrane region" description="Helical" evidence="6">
    <location>
        <begin position="442"/>
        <end position="459"/>
    </location>
</feature>
<evidence type="ECO:0000313" key="7">
    <source>
        <dbReference type="EMBL" id="NBG89525.1"/>
    </source>
</evidence>
<keyword evidence="3 6" id="KW-0812">Transmembrane</keyword>
<comment type="caution">
    <text evidence="7">The sequence shown here is derived from an EMBL/GenBank/DDBJ whole genome shotgun (WGS) entry which is preliminary data.</text>
</comment>
<dbReference type="Pfam" id="PF01943">
    <property type="entry name" value="Polysacc_synt"/>
    <property type="match status" value="1"/>
</dbReference>